<reference evidence="1" key="1">
    <citation type="submission" date="2023-06" db="EMBL/GenBank/DDBJ databases">
        <authorList>
            <person name="Delattre M."/>
        </authorList>
    </citation>
    <scope>NUCLEOTIDE SEQUENCE</scope>
    <source>
        <strain evidence="1">AF72</strain>
    </source>
</reference>
<dbReference type="InterPro" id="IPR050301">
    <property type="entry name" value="NTE"/>
</dbReference>
<gene>
    <name evidence="1" type="ORF">MSPICULIGERA_LOCUS23261</name>
</gene>
<feature type="non-terminal residue" evidence="1">
    <location>
        <position position="1"/>
    </location>
</feature>
<accession>A0AA36DCY9</accession>
<keyword evidence="2" id="KW-1185">Reference proteome</keyword>
<sequence length="218" mass="24917">MGARVVIAVDIGSVEETNLHNYGDQLSGTFLLFKKFNPWSQPIRILNMEEIQTRLAFVSCVRNLETVKKAPYCCYLRPPIEPFQTLDFGRFEAIMEVGLRYGQKAIVELLRDNDNLRKALGSDECVSRLARQLSGMDKTRMERCLSTSFTDLAAAMSKVPPMRRRRSSLSALDQIDNTEMDEIIDELLNTEDSEAAVQRYFEVAEMSIEQEDPHKKNI</sequence>
<dbReference type="AlphaFoldDB" id="A0AA36DCY9"/>
<evidence type="ECO:0000313" key="1">
    <source>
        <dbReference type="EMBL" id="CAJ0585232.1"/>
    </source>
</evidence>
<name>A0AA36DCY9_9BILA</name>
<comment type="caution">
    <text evidence="1">The sequence shown here is derived from an EMBL/GenBank/DDBJ whole genome shotgun (WGS) entry which is preliminary data.</text>
</comment>
<proteinExistence type="predicted"/>
<dbReference type="PANTHER" id="PTHR14226:SF29">
    <property type="entry name" value="NEUROPATHY TARGET ESTERASE SWS"/>
    <property type="match status" value="1"/>
</dbReference>
<dbReference type="PANTHER" id="PTHR14226">
    <property type="entry name" value="NEUROPATHY TARGET ESTERASE/SWISS CHEESE D.MELANOGASTER"/>
    <property type="match status" value="1"/>
</dbReference>
<dbReference type="GO" id="GO:0005783">
    <property type="term" value="C:endoplasmic reticulum"/>
    <property type="evidence" value="ECO:0007669"/>
    <property type="project" value="TreeGrafter"/>
</dbReference>
<evidence type="ECO:0000313" key="2">
    <source>
        <dbReference type="Proteomes" id="UP001177023"/>
    </source>
</evidence>
<dbReference type="GO" id="GO:0004622">
    <property type="term" value="F:phosphatidylcholine lysophospholipase activity"/>
    <property type="evidence" value="ECO:0007669"/>
    <property type="project" value="TreeGrafter"/>
</dbReference>
<dbReference type="EMBL" id="CATQJA010002703">
    <property type="protein sequence ID" value="CAJ0585232.1"/>
    <property type="molecule type" value="Genomic_DNA"/>
</dbReference>
<protein>
    <submittedName>
        <fullName evidence="1">Uncharacterized protein</fullName>
    </submittedName>
</protein>
<organism evidence="1 2">
    <name type="scientific">Mesorhabditis spiculigera</name>
    <dbReference type="NCBI Taxonomy" id="96644"/>
    <lineage>
        <taxon>Eukaryota</taxon>
        <taxon>Metazoa</taxon>
        <taxon>Ecdysozoa</taxon>
        <taxon>Nematoda</taxon>
        <taxon>Chromadorea</taxon>
        <taxon>Rhabditida</taxon>
        <taxon>Rhabditina</taxon>
        <taxon>Rhabditomorpha</taxon>
        <taxon>Rhabditoidea</taxon>
        <taxon>Rhabditidae</taxon>
        <taxon>Mesorhabditinae</taxon>
        <taxon>Mesorhabditis</taxon>
    </lineage>
</organism>
<dbReference type="Proteomes" id="UP001177023">
    <property type="component" value="Unassembled WGS sequence"/>
</dbReference>